<evidence type="ECO:0000256" key="2">
    <source>
        <dbReference type="ARBA" id="ARBA00008586"/>
    </source>
</evidence>
<dbReference type="PANTHER" id="PTHR11662:SF247">
    <property type="entry name" value="MAJOR FACILITATOR SUPERFAMILY (MFS) PROFILE DOMAIN-CONTAINING PROTEIN-RELATED"/>
    <property type="match status" value="1"/>
</dbReference>
<dbReference type="Gene3D" id="1.20.1250.20">
    <property type="entry name" value="MFS general substrate transporter like domains"/>
    <property type="match status" value="1"/>
</dbReference>
<keyword evidence="5" id="KW-0915">Sodium</keyword>
<dbReference type="FunFam" id="1.20.1250.20:FF:000144">
    <property type="entry name" value="Picot, isoform B"/>
    <property type="match status" value="1"/>
</dbReference>
<keyword evidence="4 8" id="KW-1133">Transmembrane helix</keyword>
<dbReference type="Pfam" id="PF07690">
    <property type="entry name" value="MFS_1"/>
    <property type="match status" value="1"/>
</dbReference>
<comment type="subcellular location">
    <subcellularLocation>
        <location evidence="1">Membrane</location>
        <topology evidence="1">Multi-pass membrane protein</topology>
    </subcellularLocation>
</comment>
<dbReference type="AlphaFoldDB" id="V5I8F6"/>
<evidence type="ECO:0000313" key="10">
    <source>
        <dbReference type="EMBL" id="JAB63696.1"/>
    </source>
</evidence>
<dbReference type="OrthoDB" id="2985014at2759"/>
<protein>
    <submittedName>
        <fullName evidence="10">Putative inorganic phosphate cotransporter</fullName>
    </submittedName>
</protein>
<keyword evidence="7" id="KW-0813">Transport</keyword>
<sequence length="226" mass="24944">MNGDVRNGNNYPNTRYTTVATAVFEQENGDVLVKKKKGFLGRFGARHFVTFMLFLGMANAYIMRTNMSVAIVAMVNHTAISGDSESSSVDDECGVIADNTTTSSSESDGEFLWETDIQGYVLSSFFYGYVITQIPFGILSKRYGNIYFLGVGMLINSVFGLLVPVAANMGIWWLITVRFIQGLGEGPIVPCTHALLAKWIPPNERSRMGAFVYAGIILLQFREMAL</sequence>
<dbReference type="GO" id="GO:0006814">
    <property type="term" value="P:sodium ion transport"/>
    <property type="evidence" value="ECO:0007669"/>
    <property type="project" value="UniProtKB-KW"/>
</dbReference>
<name>V5I8F6_ANOGL</name>
<feature type="transmembrane region" description="Helical" evidence="8">
    <location>
        <begin position="117"/>
        <end position="139"/>
    </location>
</feature>
<feature type="transmembrane region" description="Helical" evidence="8">
    <location>
        <begin position="43"/>
        <end position="62"/>
    </location>
</feature>
<dbReference type="GO" id="GO:0016020">
    <property type="term" value="C:membrane"/>
    <property type="evidence" value="ECO:0007669"/>
    <property type="project" value="UniProtKB-SubCell"/>
</dbReference>
<organism evidence="10">
    <name type="scientific">Anoplophora glabripennis</name>
    <name type="common">Asian longhorn beetle</name>
    <name type="synonym">Anoplophora nobilis</name>
    <dbReference type="NCBI Taxonomy" id="217634"/>
    <lineage>
        <taxon>Eukaryota</taxon>
        <taxon>Metazoa</taxon>
        <taxon>Ecdysozoa</taxon>
        <taxon>Arthropoda</taxon>
        <taxon>Hexapoda</taxon>
        <taxon>Insecta</taxon>
        <taxon>Pterygota</taxon>
        <taxon>Neoptera</taxon>
        <taxon>Endopterygota</taxon>
        <taxon>Coleoptera</taxon>
        <taxon>Polyphaga</taxon>
        <taxon>Cucujiformia</taxon>
        <taxon>Chrysomeloidea</taxon>
        <taxon>Cerambycidae</taxon>
        <taxon>Lamiinae</taxon>
        <taxon>Lamiini</taxon>
        <taxon>Anoplophora</taxon>
    </lineage>
</organism>
<feature type="transmembrane region" description="Helical" evidence="8">
    <location>
        <begin position="146"/>
        <end position="175"/>
    </location>
</feature>
<evidence type="ECO:0000256" key="5">
    <source>
        <dbReference type="ARBA" id="ARBA00023053"/>
    </source>
</evidence>
<dbReference type="EMBL" id="GALX01004770">
    <property type="protein sequence ID" value="JAB63696.1"/>
    <property type="molecule type" value="Transcribed_RNA"/>
</dbReference>
<reference evidence="10" key="1">
    <citation type="submission" date="2013-07" db="EMBL/GenBank/DDBJ databases">
        <title>Midgut Transcriptome Profiling of Anoplphora glabripennis, a Lignocellulose Degrading, Wood-Boring Cerambycid.</title>
        <authorList>
            <person name="Scully E.D."/>
            <person name="Hoover K."/>
            <person name="Carlson J.E."/>
            <person name="Tien M."/>
            <person name="Geib S.M."/>
        </authorList>
    </citation>
    <scope>NUCLEOTIDE SEQUENCE</scope>
</reference>
<feature type="domain" description="Major facilitator superfamily (MFS) profile" evidence="9">
    <location>
        <begin position="45"/>
        <end position="226"/>
    </location>
</feature>
<dbReference type="PROSITE" id="PS50850">
    <property type="entry name" value="MFS"/>
    <property type="match status" value="1"/>
</dbReference>
<dbReference type="InterPro" id="IPR011701">
    <property type="entry name" value="MFS"/>
</dbReference>
<keyword evidence="3 8" id="KW-0812">Transmembrane</keyword>
<evidence type="ECO:0000259" key="9">
    <source>
        <dbReference type="PROSITE" id="PS50850"/>
    </source>
</evidence>
<keyword evidence="7" id="KW-0739">Sodium transport</keyword>
<evidence type="ECO:0000256" key="4">
    <source>
        <dbReference type="ARBA" id="ARBA00022989"/>
    </source>
</evidence>
<dbReference type="InterPro" id="IPR036259">
    <property type="entry name" value="MFS_trans_sf"/>
</dbReference>
<dbReference type="SUPFAM" id="SSF103473">
    <property type="entry name" value="MFS general substrate transporter"/>
    <property type="match status" value="1"/>
</dbReference>
<dbReference type="GO" id="GO:0006820">
    <property type="term" value="P:monoatomic anion transport"/>
    <property type="evidence" value="ECO:0007669"/>
    <property type="project" value="TreeGrafter"/>
</dbReference>
<accession>V5I8F6</accession>
<proteinExistence type="inferred from homology"/>
<keyword evidence="7" id="KW-0406">Ion transport</keyword>
<dbReference type="InterPro" id="IPR020846">
    <property type="entry name" value="MFS_dom"/>
</dbReference>
<keyword evidence="6 8" id="KW-0472">Membrane</keyword>
<evidence type="ECO:0000256" key="6">
    <source>
        <dbReference type="ARBA" id="ARBA00023136"/>
    </source>
</evidence>
<dbReference type="GO" id="GO:0022857">
    <property type="term" value="F:transmembrane transporter activity"/>
    <property type="evidence" value="ECO:0007669"/>
    <property type="project" value="InterPro"/>
</dbReference>
<dbReference type="PANTHER" id="PTHR11662">
    <property type="entry name" value="SOLUTE CARRIER FAMILY 17"/>
    <property type="match status" value="1"/>
</dbReference>
<evidence type="ECO:0000256" key="3">
    <source>
        <dbReference type="ARBA" id="ARBA00022692"/>
    </source>
</evidence>
<dbReference type="InterPro" id="IPR050382">
    <property type="entry name" value="MFS_Na/Anion_cotransporter"/>
</dbReference>
<comment type="similarity">
    <text evidence="2">Belongs to the major facilitator superfamily. Sodium/anion cotransporter family.</text>
</comment>
<gene>
    <name evidence="10" type="primary">PICO</name>
</gene>
<evidence type="ECO:0000256" key="8">
    <source>
        <dbReference type="SAM" id="Phobius"/>
    </source>
</evidence>
<evidence type="ECO:0000256" key="7">
    <source>
        <dbReference type="ARBA" id="ARBA00023201"/>
    </source>
</evidence>
<evidence type="ECO:0000256" key="1">
    <source>
        <dbReference type="ARBA" id="ARBA00004141"/>
    </source>
</evidence>